<dbReference type="SMART" id="SM00448">
    <property type="entry name" value="REC"/>
    <property type="match status" value="1"/>
</dbReference>
<evidence type="ECO:0000256" key="2">
    <source>
        <dbReference type="ARBA" id="ARBA00023012"/>
    </source>
</evidence>
<dbReference type="InterPro" id="IPR001789">
    <property type="entry name" value="Sig_transdc_resp-reg_receiver"/>
</dbReference>
<gene>
    <name evidence="5" type="ORF">ASN18_0185</name>
</gene>
<name>A0ABR5SJI7_9BACT</name>
<dbReference type="SUPFAM" id="SSF52172">
    <property type="entry name" value="CheY-like"/>
    <property type="match status" value="1"/>
</dbReference>
<sequence length="121" mass="13205">MQAILIVDDSALARMMVKNIVSQAFPQWEIVEAGNAQDGLEKVKNQQIPIALIDFNMPGMNGVDLAAKLMELYPKISIHLVTANIQETMRLRADAMGIGFIKKPVTRDDIVRIIGGSDGGV</sequence>
<protein>
    <submittedName>
        <fullName evidence="5">Response regulator receiver protein</fullName>
    </submittedName>
</protein>
<evidence type="ECO:0000256" key="1">
    <source>
        <dbReference type="ARBA" id="ARBA00022553"/>
    </source>
</evidence>
<keyword evidence="6" id="KW-1185">Reference proteome</keyword>
<feature type="domain" description="Response regulatory" evidence="4">
    <location>
        <begin position="3"/>
        <end position="118"/>
    </location>
</feature>
<dbReference type="RefSeq" id="WP_085050717.1">
    <property type="nucleotide sequence ID" value="NZ_LNQR01000004.1"/>
</dbReference>
<dbReference type="InterPro" id="IPR011006">
    <property type="entry name" value="CheY-like_superfamily"/>
</dbReference>
<evidence type="ECO:0000259" key="4">
    <source>
        <dbReference type="PROSITE" id="PS50110"/>
    </source>
</evidence>
<feature type="modified residue" description="4-aspartylphosphate" evidence="3">
    <location>
        <position position="54"/>
    </location>
</feature>
<dbReference type="Pfam" id="PF00072">
    <property type="entry name" value="Response_reg"/>
    <property type="match status" value="1"/>
</dbReference>
<dbReference type="Proteomes" id="UP000060487">
    <property type="component" value="Unassembled WGS sequence"/>
</dbReference>
<keyword evidence="2" id="KW-0902">Two-component regulatory system</keyword>
<proteinExistence type="predicted"/>
<dbReference type="EMBL" id="LNQR01000004">
    <property type="protein sequence ID" value="KWT94646.1"/>
    <property type="molecule type" value="Genomic_DNA"/>
</dbReference>
<evidence type="ECO:0000256" key="3">
    <source>
        <dbReference type="PROSITE-ProRule" id="PRU00169"/>
    </source>
</evidence>
<evidence type="ECO:0000313" key="6">
    <source>
        <dbReference type="Proteomes" id="UP000060487"/>
    </source>
</evidence>
<comment type="caution">
    <text evidence="5">The sequence shown here is derived from an EMBL/GenBank/DDBJ whole genome shotgun (WGS) entry which is preliminary data.</text>
</comment>
<dbReference type="Gene3D" id="3.40.50.2300">
    <property type="match status" value="1"/>
</dbReference>
<dbReference type="PANTHER" id="PTHR44591">
    <property type="entry name" value="STRESS RESPONSE REGULATOR PROTEIN 1"/>
    <property type="match status" value="1"/>
</dbReference>
<dbReference type="InterPro" id="IPR050595">
    <property type="entry name" value="Bact_response_regulator"/>
</dbReference>
<keyword evidence="1 3" id="KW-0597">Phosphoprotein</keyword>
<dbReference type="PANTHER" id="PTHR44591:SF14">
    <property type="entry name" value="PROTEIN PILG"/>
    <property type="match status" value="1"/>
</dbReference>
<dbReference type="PROSITE" id="PS50110">
    <property type="entry name" value="RESPONSE_REGULATORY"/>
    <property type="match status" value="1"/>
</dbReference>
<accession>A0ABR5SJI7</accession>
<evidence type="ECO:0000313" key="5">
    <source>
        <dbReference type="EMBL" id="KWT94646.1"/>
    </source>
</evidence>
<reference evidence="5 6" key="1">
    <citation type="submission" date="2015-11" db="EMBL/GenBank/DDBJ databases">
        <authorList>
            <person name="Lin W."/>
        </authorList>
    </citation>
    <scope>NUCLEOTIDE SEQUENCE [LARGE SCALE GENOMIC DNA]</scope>
    <source>
        <strain evidence="5 6">HCH-1</strain>
    </source>
</reference>
<organism evidence="5 6">
    <name type="scientific">Candidatus Magnetominusculus xianensis</name>
    <dbReference type="NCBI Taxonomy" id="1748249"/>
    <lineage>
        <taxon>Bacteria</taxon>
        <taxon>Pseudomonadati</taxon>
        <taxon>Nitrospirota</taxon>
        <taxon>Nitrospiria</taxon>
        <taxon>Nitrospirales</taxon>
        <taxon>Nitrospiraceae</taxon>
        <taxon>Candidatus Magnetominusculus</taxon>
    </lineage>
</organism>